<reference evidence="3 4" key="4">
    <citation type="journal article" date="2020" name="Sci. Rep.">
        <title>beta-carboline chemical signals induce reveromycin production through a LuxR family regulator in Streptomyces sp. SN-593.</title>
        <authorList>
            <person name="Panthee S."/>
            <person name="Kito N."/>
            <person name="Hayashi T."/>
            <person name="Shimizu T."/>
            <person name="Ishikawa J."/>
            <person name="Hamamoto H."/>
            <person name="Osada H."/>
            <person name="Takahashi S."/>
        </authorList>
    </citation>
    <scope>NUCLEOTIDE SEQUENCE [LARGE SCALE GENOMIC DNA]</scope>
    <source>
        <strain evidence="3 4">SN-593</strain>
    </source>
</reference>
<dbReference type="EMBL" id="AP018365">
    <property type="protein sequence ID" value="BBA99760.1"/>
    <property type="molecule type" value="Genomic_DNA"/>
</dbReference>
<organism evidence="3 4">
    <name type="scientific">Actinacidiphila reveromycinica</name>
    <dbReference type="NCBI Taxonomy" id="659352"/>
    <lineage>
        <taxon>Bacteria</taxon>
        <taxon>Bacillati</taxon>
        <taxon>Actinomycetota</taxon>
        <taxon>Actinomycetes</taxon>
        <taxon>Kitasatosporales</taxon>
        <taxon>Streptomycetaceae</taxon>
        <taxon>Actinacidiphila</taxon>
    </lineage>
</organism>
<dbReference type="InterPro" id="IPR052754">
    <property type="entry name" value="NTPase_KAP_P-loop"/>
</dbReference>
<feature type="region of interest" description="Disordered" evidence="1">
    <location>
        <begin position="474"/>
        <end position="654"/>
    </location>
</feature>
<dbReference type="KEGG" id="arev:RVR_6518"/>
<feature type="compositionally biased region" description="Low complexity" evidence="1">
    <location>
        <begin position="575"/>
        <end position="593"/>
    </location>
</feature>
<feature type="region of interest" description="Disordered" evidence="1">
    <location>
        <begin position="1"/>
        <end position="20"/>
    </location>
</feature>
<accession>A0A7U3UVX5</accession>
<feature type="compositionally biased region" description="Basic and acidic residues" evidence="1">
    <location>
        <begin position="497"/>
        <end position="506"/>
    </location>
</feature>
<keyword evidence="4" id="KW-1185">Reference proteome</keyword>
<dbReference type="SUPFAM" id="SSF52540">
    <property type="entry name" value="P-loop containing nucleoside triphosphate hydrolases"/>
    <property type="match status" value="1"/>
</dbReference>
<protein>
    <recommendedName>
        <fullName evidence="2">KAP NTPase domain-containing protein</fullName>
    </recommendedName>
</protein>
<name>A0A7U3UVX5_9ACTN</name>
<dbReference type="AlphaFoldDB" id="A0A7U3UVX5"/>
<dbReference type="PANTHER" id="PTHR22674">
    <property type="entry name" value="NTPASE, KAP FAMILY P-LOOP DOMAIN-CONTAINING 1"/>
    <property type="match status" value="1"/>
</dbReference>
<evidence type="ECO:0000256" key="1">
    <source>
        <dbReference type="SAM" id="MobiDB-lite"/>
    </source>
</evidence>
<reference evidence="3 4" key="3">
    <citation type="journal article" date="2011" name="Nat. Chem. Biol.">
        <title>Reveromycin A biosynthesis uses RevG and RevJ for stereospecific spiroacetal formation.</title>
        <authorList>
            <person name="Takahashi S."/>
            <person name="Toyoda A."/>
            <person name="Sekiyama Y."/>
            <person name="Takagi H."/>
            <person name="Nogawa T."/>
            <person name="Uramoto M."/>
            <person name="Suzuki R."/>
            <person name="Koshino H."/>
            <person name="Kumano T."/>
            <person name="Panthee S."/>
            <person name="Dairi T."/>
            <person name="Ishikawa J."/>
            <person name="Ikeda H."/>
            <person name="Sakaki Y."/>
            <person name="Osada H."/>
        </authorList>
    </citation>
    <scope>NUCLEOTIDE SEQUENCE [LARGE SCALE GENOMIC DNA]</scope>
    <source>
        <strain evidence="3 4">SN-593</strain>
    </source>
</reference>
<proteinExistence type="predicted"/>
<evidence type="ECO:0000313" key="4">
    <source>
        <dbReference type="Proteomes" id="UP000595703"/>
    </source>
</evidence>
<evidence type="ECO:0000259" key="2">
    <source>
        <dbReference type="Pfam" id="PF07693"/>
    </source>
</evidence>
<dbReference type="Proteomes" id="UP000595703">
    <property type="component" value="Chromosome"/>
</dbReference>
<dbReference type="InterPro" id="IPR011646">
    <property type="entry name" value="KAP_P-loop"/>
</dbReference>
<gene>
    <name evidence="3" type="ORF">RVR_6518</name>
</gene>
<feature type="domain" description="KAP NTPase" evidence="2">
    <location>
        <begin position="48"/>
        <end position="323"/>
    </location>
</feature>
<dbReference type="PANTHER" id="PTHR22674:SF6">
    <property type="entry name" value="NTPASE KAP FAMILY P-LOOP DOMAIN-CONTAINING PROTEIN 1"/>
    <property type="match status" value="1"/>
</dbReference>
<sequence>MAQHTSYGPPPAAPVAPRMGEGARGGLTLLNDEPVSVSGDDELGALWVAKQLSALLLAERLATPFTLAVDGGWGMGKSSLMRLLDAELGRSPRVHTVWYNAWSSTGADALEGLIKSVLAQLDPNILRRTLRRLRGGSGPARLLRALALLAAAPLGVAGTVDGLWRALSADATARNHMRDALSAMMADWTAVPHRGAPGRLLVIFIDDLDRCSQETVLALCEALKVYLDVPGLVFVVGCDHDAMGKQGMLRNLTPAGAAFMEKIFQTTYRIPALGNHDIQHYVRRCAGKAGIADLLDQDRLVALIGYRTDRNPRRIKRLVNGLLLEANLNPIWSGLSTEAVIRTLLVQQLYGPFYRLMTAQNEPGSQPEVVETFFSYCEVRMLLRSGAGWSSGDQRRLSAFLVRYSMALPAESDQNDRDAALHTLQNELPESFPELAADQGFVSLLRGLRMLQEAELVFQRLREGVDRPPVPPLPGPWGVSPSPYGQQEPYGWPGPYDRPEWYRPPEGRFGAPGMTPAPGSGGPVTLPPPAGDPGPAADRGVERSGAPAADTGERSGDGPRGHAPARSGAEQLADPGASTAQPGGPAGAPYAVPRTGAGGAPQQSGARPAGPADPVSPVLDPQGTETYPADYALPAGYGRRVPAPSRPQADGPGGPPPLVVVVGFTGRAAGSVGYALQRGGLRREFAFNGVLWTDWLARRPPAVLCHVAAFGERGHGFDLIRAAREDRDYQGVVVFYTPTLTPNERTAADGLDAHITDDPDEAAQLLRDALHRPPNTPSTGSG</sequence>
<dbReference type="RefSeq" id="WP_202235756.1">
    <property type="nucleotide sequence ID" value="NZ_AP018365.1"/>
</dbReference>
<feature type="compositionally biased region" description="Basic and acidic residues" evidence="1">
    <location>
        <begin position="551"/>
        <end position="560"/>
    </location>
</feature>
<dbReference type="Pfam" id="PF07693">
    <property type="entry name" value="KAP_NTPase"/>
    <property type="match status" value="1"/>
</dbReference>
<reference evidence="3 4" key="2">
    <citation type="journal article" date="2011" name="J. Antibiot.">
        <title>Furaquinocins I and J: novel polyketide isoprenoid hybrid compounds from Streptomyces reveromyceticus SN-593.</title>
        <authorList>
            <person name="Panthee S."/>
            <person name="Takahashi S."/>
            <person name="Takagi H."/>
            <person name="Nogawa T."/>
            <person name="Oowada E."/>
            <person name="Uramoto M."/>
            <person name="Osada H."/>
        </authorList>
    </citation>
    <scope>NUCLEOTIDE SEQUENCE [LARGE SCALE GENOMIC DNA]</scope>
    <source>
        <strain evidence="3 4">SN-593</strain>
    </source>
</reference>
<evidence type="ECO:0000313" key="3">
    <source>
        <dbReference type="EMBL" id="BBA99760.1"/>
    </source>
</evidence>
<dbReference type="InterPro" id="IPR027417">
    <property type="entry name" value="P-loop_NTPase"/>
</dbReference>
<reference evidence="3 4" key="1">
    <citation type="journal article" date="2010" name="J. Bacteriol.">
        <title>Biochemical characterization of a novel indole prenyltransferase from Streptomyces sp. SN-593.</title>
        <authorList>
            <person name="Takahashi S."/>
            <person name="Takagi H."/>
            <person name="Toyoda A."/>
            <person name="Uramoto M."/>
            <person name="Nogawa T."/>
            <person name="Ueki M."/>
            <person name="Sakaki Y."/>
            <person name="Osada H."/>
        </authorList>
    </citation>
    <scope>NUCLEOTIDE SEQUENCE [LARGE SCALE GENOMIC DNA]</scope>
    <source>
        <strain evidence="3 4">SN-593</strain>
    </source>
</reference>